<comment type="similarity">
    <text evidence="6">Belongs to the glycosyl hydrolase 18 family.</text>
</comment>
<dbReference type="GO" id="GO:0005576">
    <property type="term" value="C:extracellular region"/>
    <property type="evidence" value="ECO:0007669"/>
    <property type="project" value="TreeGrafter"/>
</dbReference>
<evidence type="ECO:0000256" key="1">
    <source>
        <dbReference type="ARBA" id="ARBA00000822"/>
    </source>
</evidence>
<dbReference type="PROSITE" id="PS51910">
    <property type="entry name" value="GH18_2"/>
    <property type="match status" value="1"/>
</dbReference>
<dbReference type="PROSITE" id="PS50231">
    <property type="entry name" value="RICIN_B_LECTIN"/>
    <property type="match status" value="1"/>
</dbReference>
<evidence type="ECO:0000256" key="6">
    <source>
        <dbReference type="RuleBase" id="RU004453"/>
    </source>
</evidence>
<dbReference type="PANTHER" id="PTHR11177">
    <property type="entry name" value="CHITINASE"/>
    <property type="match status" value="1"/>
</dbReference>
<protein>
    <recommendedName>
        <fullName evidence="2">chitinase</fullName>
        <ecNumber evidence="2">3.2.1.14</ecNumber>
    </recommendedName>
</protein>
<reference evidence="9 10" key="1">
    <citation type="submission" date="2018-06" db="EMBL/GenBank/DDBJ databases">
        <title>Genomic Encyclopedia of Type Strains, Phase III (KMG-III): the genomes of soil and plant-associated and newly described type strains.</title>
        <authorList>
            <person name="Whitman W."/>
        </authorList>
    </citation>
    <scope>NUCLEOTIDE SEQUENCE [LARGE SCALE GENOMIC DNA]</scope>
    <source>
        <strain evidence="9 10">CGMCC 4.7090</strain>
    </source>
</reference>
<evidence type="ECO:0000256" key="4">
    <source>
        <dbReference type="ARBA" id="ARBA00023295"/>
    </source>
</evidence>
<evidence type="ECO:0000256" key="5">
    <source>
        <dbReference type="RuleBase" id="RU000489"/>
    </source>
</evidence>
<feature type="signal peptide" evidence="7">
    <location>
        <begin position="1"/>
        <end position="23"/>
    </location>
</feature>
<dbReference type="SUPFAM" id="SSF50370">
    <property type="entry name" value="Ricin B-like lectins"/>
    <property type="match status" value="1"/>
</dbReference>
<evidence type="ECO:0000259" key="8">
    <source>
        <dbReference type="PROSITE" id="PS51910"/>
    </source>
</evidence>
<dbReference type="Gene3D" id="2.80.10.50">
    <property type="match status" value="1"/>
</dbReference>
<keyword evidence="7" id="KW-0732">Signal</keyword>
<gene>
    <name evidence="9" type="ORF">B0I29_12027</name>
</gene>
<accession>A0A327Z145</accession>
<dbReference type="EMBL" id="QLMJ01000020">
    <property type="protein sequence ID" value="RAK28260.1"/>
    <property type="molecule type" value="Genomic_DNA"/>
</dbReference>
<comment type="caution">
    <text evidence="9">The sequence shown here is derived from an EMBL/GenBank/DDBJ whole genome shotgun (WGS) entry which is preliminary data.</text>
</comment>
<dbReference type="InterPro" id="IPR035992">
    <property type="entry name" value="Ricin_B-like_lectins"/>
</dbReference>
<dbReference type="InterPro" id="IPR017853">
    <property type="entry name" value="GH"/>
</dbReference>
<dbReference type="InterPro" id="IPR011583">
    <property type="entry name" value="Chitinase_II/V-like_cat"/>
</dbReference>
<organism evidence="9 10">
    <name type="scientific">Actinoplanes lutulentus</name>
    <dbReference type="NCBI Taxonomy" id="1287878"/>
    <lineage>
        <taxon>Bacteria</taxon>
        <taxon>Bacillati</taxon>
        <taxon>Actinomycetota</taxon>
        <taxon>Actinomycetes</taxon>
        <taxon>Micromonosporales</taxon>
        <taxon>Micromonosporaceae</taxon>
        <taxon>Actinoplanes</taxon>
    </lineage>
</organism>
<dbReference type="Pfam" id="PF00704">
    <property type="entry name" value="Glyco_hydro_18"/>
    <property type="match status" value="1"/>
</dbReference>
<dbReference type="SMART" id="SM00636">
    <property type="entry name" value="Glyco_18"/>
    <property type="match status" value="1"/>
</dbReference>
<dbReference type="InterPro" id="IPR050314">
    <property type="entry name" value="Glycosyl_Hydrlase_18"/>
</dbReference>
<dbReference type="PROSITE" id="PS51318">
    <property type="entry name" value="TAT"/>
    <property type="match status" value="1"/>
</dbReference>
<evidence type="ECO:0000256" key="2">
    <source>
        <dbReference type="ARBA" id="ARBA00012729"/>
    </source>
</evidence>
<dbReference type="Proteomes" id="UP000249341">
    <property type="component" value="Unassembled WGS sequence"/>
</dbReference>
<dbReference type="Gene3D" id="3.40.5.30">
    <property type="entry name" value="(Trans)glycosidases - domain 2"/>
    <property type="match status" value="1"/>
</dbReference>
<keyword evidence="4 5" id="KW-0326">Glycosidase</keyword>
<dbReference type="EC" id="3.2.1.14" evidence="2"/>
<dbReference type="Pfam" id="PF00652">
    <property type="entry name" value="Ricin_B_lectin"/>
    <property type="match status" value="1"/>
</dbReference>
<name>A0A327Z145_9ACTN</name>
<dbReference type="InterPro" id="IPR001579">
    <property type="entry name" value="Glyco_hydro_18_chit_AS"/>
</dbReference>
<sequence>MNIRRSVAAALAVVLAGTGLAVAGGGAAQAVVLPNGFKSVGYMPSWAGNVTSIQFGKLTHINYSFALPNANGTLQPIENTAKLQQLVTLGHQNNVKISLAIGGWNDGNDSAFESLAANSGTRTTFVNTVMSTVRQYGLDGVDMDWEYPDPGTSGNNYTALMGQLSTALHNEGKLLTAAVVSEGGTANGVQPAVFGYVDWLNIMAYDGGSPHANYDWSINAANFWKNRGLPKAKTVLGVPFYSRPGYLTYAQLVAQDPANANRDCTPSGECYNGLPTVRRKTQWALANAGGIMNWELSQDATGSNSLVSAIYETVMGSNPPPTGRTGRITGIGGKCVDVASASSANGTAVQIYDCNGTSAQTWTVGTDGTIRALGKCLDVNAAGVANGSLVQIYDCNGTGAQAWQAASDGTLRNPVSGRCLDAQNNSSANGTRLQIWDCFAGANQRWTLP</sequence>
<keyword evidence="9" id="KW-0430">Lectin</keyword>
<dbReference type="InterPro" id="IPR001223">
    <property type="entry name" value="Glyco_hydro18_cat"/>
</dbReference>
<proteinExistence type="inferred from homology"/>
<evidence type="ECO:0000256" key="3">
    <source>
        <dbReference type="ARBA" id="ARBA00022801"/>
    </source>
</evidence>
<dbReference type="InterPro" id="IPR000772">
    <property type="entry name" value="Ricin_B_lectin"/>
</dbReference>
<feature type="domain" description="GH18" evidence="8">
    <location>
        <begin position="37"/>
        <end position="317"/>
    </location>
</feature>
<evidence type="ECO:0000313" key="10">
    <source>
        <dbReference type="Proteomes" id="UP000249341"/>
    </source>
</evidence>
<keyword evidence="10" id="KW-1185">Reference proteome</keyword>
<dbReference type="GO" id="GO:0008843">
    <property type="term" value="F:endochitinase activity"/>
    <property type="evidence" value="ECO:0007669"/>
    <property type="project" value="UniProtKB-EC"/>
</dbReference>
<dbReference type="GO" id="GO:0006032">
    <property type="term" value="P:chitin catabolic process"/>
    <property type="evidence" value="ECO:0007669"/>
    <property type="project" value="TreeGrafter"/>
</dbReference>
<dbReference type="GO" id="GO:0005975">
    <property type="term" value="P:carbohydrate metabolic process"/>
    <property type="evidence" value="ECO:0007669"/>
    <property type="project" value="InterPro"/>
</dbReference>
<dbReference type="SUPFAM" id="SSF51445">
    <property type="entry name" value="(Trans)glycosidases"/>
    <property type="match status" value="1"/>
</dbReference>
<dbReference type="GO" id="GO:0008061">
    <property type="term" value="F:chitin binding"/>
    <property type="evidence" value="ECO:0007669"/>
    <property type="project" value="InterPro"/>
</dbReference>
<dbReference type="RefSeq" id="WP_111653357.1">
    <property type="nucleotide sequence ID" value="NZ_JACHWI010000002.1"/>
</dbReference>
<keyword evidence="3 5" id="KW-0378">Hydrolase</keyword>
<dbReference type="GO" id="GO:0030246">
    <property type="term" value="F:carbohydrate binding"/>
    <property type="evidence" value="ECO:0007669"/>
    <property type="project" value="UniProtKB-KW"/>
</dbReference>
<dbReference type="CDD" id="cd23451">
    <property type="entry name" value="beta-trefoil_Ricin_laminarinase"/>
    <property type="match status" value="1"/>
</dbReference>
<dbReference type="PROSITE" id="PS01095">
    <property type="entry name" value="GH18_1"/>
    <property type="match status" value="1"/>
</dbReference>
<dbReference type="OrthoDB" id="227157at2"/>
<dbReference type="AlphaFoldDB" id="A0A327Z145"/>
<dbReference type="SMART" id="SM00458">
    <property type="entry name" value="RICIN"/>
    <property type="match status" value="1"/>
</dbReference>
<evidence type="ECO:0000313" key="9">
    <source>
        <dbReference type="EMBL" id="RAK28260.1"/>
    </source>
</evidence>
<feature type="chain" id="PRO_5039047338" description="chitinase" evidence="7">
    <location>
        <begin position="24"/>
        <end position="449"/>
    </location>
</feature>
<evidence type="ECO:0000256" key="7">
    <source>
        <dbReference type="SAM" id="SignalP"/>
    </source>
</evidence>
<comment type="catalytic activity">
    <reaction evidence="1">
        <text>Random endo-hydrolysis of N-acetyl-beta-D-glucosaminide (1-&gt;4)-beta-linkages in chitin and chitodextrins.</text>
        <dbReference type="EC" id="3.2.1.14"/>
    </reaction>
</comment>
<dbReference type="InterPro" id="IPR006311">
    <property type="entry name" value="TAT_signal"/>
</dbReference>
<dbReference type="Gene3D" id="3.20.20.80">
    <property type="entry name" value="Glycosidases"/>
    <property type="match status" value="1"/>
</dbReference>
<dbReference type="PANTHER" id="PTHR11177:SF317">
    <property type="entry name" value="CHITINASE 12-RELATED"/>
    <property type="match status" value="1"/>
</dbReference>